<dbReference type="NCBIfam" id="TIGR00667">
    <property type="entry name" value="aat"/>
    <property type="match status" value="1"/>
</dbReference>
<proteinExistence type="inferred from homology"/>
<keyword evidence="1 4" id="KW-0963">Cytoplasm</keyword>
<reference evidence="5 6" key="1">
    <citation type="submission" date="2023-10" db="EMBL/GenBank/DDBJ databases">
        <title>Two novel species belonging to the OM43/NOR5 clade.</title>
        <authorList>
            <person name="Park M."/>
        </authorList>
    </citation>
    <scope>NUCLEOTIDE SEQUENCE [LARGE SCALE GENOMIC DNA]</scope>
    <source>
        <strain evidence="5 6">IMCC45268</strain>
    </source>
</reference>
<dbReference type="Gene3D" id="3.40.630.70">
    <property type="entry name" value="Leucyl/phenylalanyl-tRNA-protein transferase, C-terminal domain"/>
    <property type="match status" value="1"/>
</dbReference>
<dbReference type="RefSeq" id="WP_407326622.1">
    <property type="nucleotide sequence ID" value="NZ_CP136865.1"/>
</dbReference>
<organism evidence="5 6">
    <name type="scientific">Congregibacter brevis</name>
    <dbReference type="NCBI Taxonomy" id="3081201"/>
    <lineage>
        <taxon>Bacteria</taxon>
        <taxon>Pseudomonadati</taxon>
        <taxon>Pseudomonadota</taxon>
        <taxon>Gammaproteobacteria</taxon>
        <taxon>Cellvibrionales</taxon>
        <taxon>Halieaceae</taxon>
        <taxon>Congregibacter</taxon>
    </lineage>
</organism>
<evidence type="ECO:0000313" key="6">
    <source>
        <dbReference type="Proteomes" id="UP001626549"/>
    </source>
</evidence>
<dbReference type="InterPro" id="IPR004616">
    <property type="entry name" value="Leu/Phe-tRNA_Trfase"/>
</dbReference>
<evidence type="ECO:0000256" key="1">
    <source>
        <dbReference type="ARBA" id="ARBA00022490"/>
    </source>
</evidence>
<dbReference type="PANTHER" id="PTHR30098:SF2">
    <property type="entry name" value="LEUCYL_PHENYLALANYL-TRNA--PROTEIN TRANSFERASE"/>
    <property type="match status" value="1"/>
</dbReference>
<comment type="catalytic activity">
    <reaction evidence="4">
        <text>N-terminal L-arginyl-[protein] + L-leucyl-tRNA(Leu) = N-terminal L-leucyl-L-arginyl-[protein] + tRNA(Leu) + H(+)</text>
        <dbReference type="Rhea" id="RHEA:50416"/>
        <dbReference type="Rhea" id="RHEA-COMP:9613"/>
        <dbReference type="Rhea" id="RHEA-COMP:9622"/>
        <dbReference type="Rhea" id="RHEA-COMP:12672"/>
        <dbReference type="Rhea" id="RHEA-COMP:12673"/>
        <dbReference type="ChEBI" id="CHEBI:15378"/>
        <dbReference type="ChEBI" id="CHEBI:64719"/>
        <dbReference type="ChEBI" id="CHEBI:78442"/>
        <dbReference type="ChEBI" id="CHEBI:78494"/>
        <dbReference type="ChEBI" id="CHEBI:133044"/>
        <dbReference type="EC" id="2.3.2.6"/>
    </reaction>
</comment>
<comment type="catalytic activity">
    <reaction evidence="4">
        <text>L-phenylalanyl-tRNA(Phe) + an N-terminal L-alpha-aminoacyl-[protein] = an N-terminal L-phenylalanyl-L-alpha-aminoacyl-[protein] + tRNA(Phe)</text>
        <dbReference type="Rhea" id="RHEA:43632"/>
        <dbReference type="Rhea" id="RHEA-COMP:9668"/>
        <dbReference type="Rhea" id="RHEA-COMP:9699"/>
        <dbReference type="Rhea" id="RHEA-COMP:10636"/>
        <dbReference type="Rhea" id="RHEA-COMP:10637"/>
        <dbReference type="ChEBI" id="CHEBI:78442"/>
        <dbReference type="ChEBI" id="CHEBI:78531"/>
        <dbReference type="ChEBI" id="CHEBI:78597"/>
        <dbReference type="ChEBI" id="CHEBI:83561"/>
        <dbReference type="EC" id="2.3.2.6"/>
    </reaction>
</comment>
<comment type="catalytic activity">
    <reaction evidence="4">
        <text>N-terminal L-lysyl-[protein] + L-leucyl-tRNA(Leu) = N-terminal L-leucyl-L-lysyl-[protein] + tRNA(Leu) + H(+)</text>
        <dbReference type="Rhea" id="RHEA:12340"/>
        <dbReference type="Rhea" id="RHEA-COMP:9613"/>
        <dbReference type="Rhea" id="RHEA-COMP:9622"/>
        <dbReference type="Rhea" id="RHEA-COMP:12670"/>
        <dbReference type="Rhea" id="RHEA-COMP:12671"/>
        <dbReference type="ChEBI" id="CHEBI:15378"/>
        <dbReference type="ChEBI" id="CHEBI:65249"/>
        <dbReference type="ChEBI" id="CHEBI:78442"/>
        <dbReference type="ChEBI" id="CHEBI:78494"/>
        <dbReference type="ChEBI" id="CHEBI:133043"/>
        <dbReference type="EC" id="2.3.2.6"/>
    </reaction>
</comment>
<dbReference type="SUPFAM" id="SSF55729">
    <property type="entry name" value="Acyl-CoA N-acyltransferases (Nat)"/>
    <property type="match status" value="1"/>
</dbReference>
<keyword evidence="6" id="KW-1185">Reference proteome</keyword>
<comment type="subcellular location">
    <subcellularLocation>
        <location evidence="4">Cytoplasm</location>
    </subcellularLocation>
</comment>
<dbReference type="InterPro" id="IPR042203">
    <property type="entry name" value="Leu/Phe-tRNA_Trfase_C"/>
</dbReference>
<dbReference type="GO" id="GO:0008914">
    <property type="term" value="F:leucyl-tRNA--protein transferase activity"/>
    <property type="evidence" value="ECO:0007669"/>
    <property type="project" value="UniProtKB-EC"/>
</dbReference>
<sequence length="256" mass="28314">MRWPAKYPAPLTSLYPSPNTVPLLSHLAPGEDFPPSSEALAYPNGLLAAGGQLDSQTLLSAYRRGIFPWYEAPQPVLWWTPDPRSILLPDELHVSRSLRKTLRRSELRLCVDKAFSQVMKACAAPRLDQQGTWIDTAMISAYSDLQHLGYAHSVEVWREEDLVGGLYGVSIGGAFFGESMFSRETDASKIALVALVHILKRSGGGFVDCQIESEHLNSLGARNVSRVDFENRLQHTIAMHTSPDNWTLPASTGELI</sequence>
<comment type="similarity">
    <text evidence="4">Belongs to the L/F-transferase family.</text>
</comment>
<name>A0ABZ0I9U5_9GAMM</name>
<dbReference type="InterPro" id="IPR042221">
    <property type="entry name" value="Leu/Phe-tRNA_Trfase_N"/>
</dbReference>
<dbReference type="Proteomes" id="UP001626549">
    <property type="component" value="Chromosome"/>
</dbReference>
<protein>
    <recommendedName>
        <fullName evidence="4">Leucyl/phenylalanyl-tRNA--protein transferase</fullName>
        <ecNumber evidence="4">2.3.2.6</ecNumber>
    </recommendedName>
    <alternativeName>
        <fullName evidence="4">L/F-transferase</fullName>
    </alternativeName>
    <alternativeName>
        <fullName evidence="4">Leucyltransferase</fullName>
    </alternativeName>
    <alternativeName>
        <fullName evidence="4">Phenyalanyltransferase</fullName>
    </alternativeName>
</protein>
<gene>
    <name evidence="4 5" type="primary">aat</name>
    <name evidence="5" type="ORF">R0137_11820</name>
</gene>
<comment type="function">
    <text evidence="4">Functions in the N-end rule pathway of protein degradation where it conjugates Leu, Phe and, less efficiently, Met from aminoacyl-tRNAs to the N-termini of proteins containing an N-terminal arginine or lysine.</text>
</comment>
<dbReference type="EMBL" id="CP136865">
    <property type="protein sequence ID" value="WOJ95930.1"/>
    <property type="molecule type" value="Genomic_DNA"/>
</dbReference>
<evidence type="ECO:0000313" key="5">
    <source>
        <dbReference type="EMBL" id="WOJ95930.1"/>
    </source>
</evidence>
<keyword evidence="2 4" id="KW-0808">Transferase</keyword>
<dbReference type="InterPro" id="IPR016181">
    <property type="entry name" value="Acyl_CoA_acyltransferase"/>
</dbReference>
<accession>A0ABZ0I9U5</accession>
<dbReference type="HAMAP" id="MF_00688">
    <property type="entry name" value="Leu_Phe_trans"/>
    <property type="match status" value="1"/>
</dbReference>
<dbReference type="PANTHER" id="PTHR30098">
    <property type="entry name" value="LEUCYL/PHENYLALANYL-TRNA--PROTEIN TRANSFERASE"/>
    <property type="match status" value="1"/>
</dbReference>
<evidence type="ECO:0000256" key="4">
    <source>
        <dbReference type="HAMAP-Rule" id="MF_00688"/>
    </source>
</evidence>
<evidence type="ECO:0000256" key="3">
    <source>
        <dbReference type="ARBA" id="ARBA00023315"/>
    </source>
</evidence>
<dbReference type="EC" id="2.3.2.6" evidence="4"/>
<evidence type="ECO:0000256" key="2">
    <source>
        <dbReference type="ARBA" id="ARBA00022679"/>
    </source>
</evidence>
<dbReference type="Pfam" id="PF03588">
    <property type="entry name" value="Leu_Phe_trans"/>
    <property type="match status" value="1"/>
</dbReference>
<keyword evidence="3 4" id="KW-0012">Acyltransferase</keyword>
<dbReference type="Gene3D" id="3.30.70.3550">
    <property type="entry name" value="Leucyl/phenylalanyl-tRNA-protein transferase, N-terminal domain"/>
    <property type="match status" value="1"/>
</dbReference>